<keyword evidence="3" id="KW-1185">Reference proteome</keyword>
<sequence length="139" mass="15621">MDLHQALGQEWAQLQHDHEQYERSGLLIKLLAVVLCLACMALGFDALWLAPVLLMLWLQEGIYRAFQSRLSARLLRVEQALAQGTTATARAFQLHSDWLATRPGTVGLIREYLSNAARPTVAFPYVLLLALSLLYQYGP</sequence>
<feature type="transmembrane region" description="Helical" evidence="1">
    <location>
        <begin position="30"/>
        <end position="58"/>
    </location>
</feature>
<dbReference type="OrthoDB" id="8563935at2"/>
<dbReference type="AlphaFoldDB" id="A0A4R6QR12"/>
<name>A0A4R6QR12_9BURK</name>
<reference evidence="2 3" key="1">
    <citation type="submission" date="2019-03" db="EMBL/GenBank/DDBJ databases">
        <title>Genomic Encyclopedia of Type Strains, Phase IV (KMG-IV): sequencing the most valuable type-strain genomes for metagenomic binning, comparative biology and taxonomic classification.</title>
        <authorList>
            <person name="Goeker M."/>
        </authorList>
    </citation>
    <scope>NUCLEOTIDE SEQUENCE [LARGE SCALE GENOMIC DNA]</scope>
    <source>
        <strain evidence="2 3">DSM 16998</strain>
    </source>
</reference>
<protein>
    <submittedName>
        <fullName evidence="2">Uncharacterized protein</fullName>
    </submittedName>
</protein>
<accession>A0A4R6QR12</accession>
<keyword evidence="1" id="KW-0472">Membrane</keyword>
<dbReference type="Proteomes" id="UP000295361">
    <property type="component" value="Unassembled WGS sequence"/>
</dbReference>
<keyword evidence="1" id="KW-0812">Transmembrane</keyword>
<evidence type="ECO:0000313" key="3">
    <source>
        <dbReference type="Proteomes" id="UP000295361"/>
    </source>
</evidence>
<proteinExistence type="predicted"/>
<dbReference type="EMBL" id="SNXS01000002">
    <property type="protein sequence ID" value="TDP72919.1"/>
    <property type="molecule type" value="Genomic_DNA"/>
</dbReference>
<gene>
    <name evidence="2" type="ORF">DES47_102665</name>
</gene>
<comment type="caution">
    <text evidence="2">The sequence shown here is derived from an EMBL/GenBank/DDBJ whole genome shotgun (WGS) entry which is preliminary data.</text>
</comment>
<organism evidence="2 3">
    <name type="scientific">Roseateles toxinivorans</name>
    <dbReference type="NCBI Taxonomy" id="270368"/>
    <lineage>
        <taxon>Bacteria</taxon>
        <taxon>Pseudomonadati</taxon>
        <taxon>Pseudomonadota</taxon>
        <taxon>Betaproteobacteria</taxon>
        <taxon>Burkholderiales</taxon>
        <taxon>Sphaerotilaceae</taxon>
        <taxon>Roseateles</taxon>
    </lineage>
</organism>
<dbReference type="RefSeq" id="WP_133700343.1">
    <property type="nucleotide sequence ID" value="NZ_SNXS01000002.1"/>
</dbReference>
<keyword evidence="1" id="KW-1133">Transmembrane helix</keyword>
<dbReference type="InParanoid" id="A0A4R6QR12"/>
<evidence type="ECO:0000313" key="2">
    <source>
        <dbReference type="EMBL" id="TDP72919.1"/>
    </source>
</evidence>
<evidence type="ECO:0000256" key="1">
    <source>
        <dbReference type="SAM" id="Phobius"/>
    </source>
</evidence>